<comment type="caution">
    <text evidence="1">The sequence shown here is derived from an EMBL/GenBank/DDBJ whole genome shotgun (WGS) entry which is preliminary data.</text>
</comment>
<proteinExistence type="predicted"/>
<sequence length="203" mass="22225">MGPPWLDSTWVDAVRYPITKWSRKFTDEVVGFEGATFSLAPAGPIIAGWRWKYGASGTTDGYRASQLPELTASVCEPTAGGPPEGINATYQLVYALDRGFFSFPGEHRFTVRHPSACAPLVLYVQLVAGLHPVTAQALLLQRVESDTVWTVASLAADSDPIQNRQRTFIFEDRTSRTISAGTGTHLPDHLGVVNNCKQSFERV</sequence>
<reference evidence="2" key="1">
    <citation type="journal article" date="2016" name="Nat. Commun.">
        <title>The Gonium pectorale genome demonstrates co-option of cell cycle regulation during the evolution of multicellularity.</title>
        <authorList>
            <person name="Hanschen E.R."/>
            <person name="Marriage T.N."/>
            <person name="Ferris P.J."/>
            <person name="Hamaji T."/>
            <person name="Toyoda A."/>
            <person name="Fujiyama A."/>
            <person name="Neme R."/>
            <person name="Noguchi H."/>
            <person name="Minakuchi Y."/>
            <person name="Suzuki M."/>
            <person name="Kawai-Toyooka H."/>
            <person name="Smith D.R."/>
            <person name="Sparks H."/>
            <person name="Anderson J."/>
            <person name="Bakaric R."/>
            <person name="Luria V."/>
            <person name="Karger A."/>
            <person name="Kirschner M.W."/>
            <person name="Durand P.M."/>
            <person name="Michod R.E."/>
            <person name="Nozaki H."/>
            <person name="Olson B.J."/>
        </authorList>
    </citation>
    <scope>NUCLEOTIDE SEQUENCE [LARGE SCALE GENOMIC DNA]</scope>
    <source>
        <strain evidence="2">NIES-2863</strain>
    </source>
</reference>
<evidence type="ECO:0000313" key="1">
    <source>
        <dbReference type="EMBL" id="KXZ42564.1"/>
    </source>
</evidence>
<gene>
    <name evidence="1" type="ORF">GPECTOR_134g618</name>
</gene>
<dbReference type="EMBL" id="LSYV01000134">
    <property type="protein sequence ID" value="KXZ42564.1"/>
    <property type="molecule type" value="Genomic_DNA"/>
</dbReference>
<accession>A0A150FY66</accession>
<evidence type="ECO:0000313" key="2">
    <source>
        <dbReference type="Proteomes" id="UP000075714"/>
    </source>
</evidence>
<keyword evidence="2" id="KW-1185">Reference proteome</keyword>
<name>A0A150FY66_GONPE</name>
<dbReference type="Proteomes" id="UP000075714">
    <property type="component" value="Unassembled WGS sequence"/>
</dbReference>
<protein>
    <submittedName>
        <fullName evidence="1">Uncharacterized protein</fullName>
    </submittedName>
</protein>
<organism evidence="1 2">
    <name type="scientific">Gonium pectorale</name>
    <name type="common">Green alga</name>
    <dbReference type="NCBI Taxonomy" id="33097"/>
    <lineage>
        <taxon>Eukaryota</taxon>
        <taxon>Viridiplantae</taxon>
        <taxon>Chlorophyta</taxon>
        <taxon>core chlorophytes</taxon>
        <taxon>Chlorophyceae</taxon>
        <taxon>CS clade</taxon>
        <taxon>Chlamydomonadales</taxon>
        <taxon>Volvocaceae</taxon>
        <taxon>Gonium</taxon>
    </lineage>
</organism>
<dbReference type="AlphaFoldDB" id="A0A150FY66"/>
<dbReference type="OrthoDB" id="547695at2759"/>